<dbReference type="SMART" id="SM00382">
    <property type="entry name" value="AAA"/>
    <property type="match status" value="1"/>
</dbReference>
<dbReference type="AlphaFoldDB" id="A0A7C9QSL9"/>
<evidence type="ECO:0000313" key="6">
    <source>
        <dbReference type="Proteomes" id="UP000480684"/>
    </source>
</evidence>
<keyword evidence="6" id="KW-1185">Reference proteome</keyword>
<evidence type="ECO:0000313" key="5">
    <source>
        <dbReference type="EMBL" id="NFV79603.1"/>
    </source>
</evidence>
<reference evidence="5 6" key="1">
    <citation type="submission" date="2020-02" db="EMBL/GenBank/DDBJ databases">
        <authorList>
            <person name="Dziuba M."/>
            <person name="Kuznetsov B."/>
            <person name="Mardanov A."/>
            <person name="Ravin N."/>
            <person name="Grouzdev D."/>
        </authorList>
    </citation>
    <scope>NUCLEOTIDE SEQUENCE [LARGE SCALE GENOMIC DNA]</scope>
    <source>
        <strain evidence="5 6">SpK</strain>
    </source>
</reference>
<dbReference type="Pfam" id="PF00005">
    <property type="entry name" value="ABC_tran"/>
    <property type="match status" value="1"/>
</dbReference>
<organism evidence="5 6">
    <name type="scientific">Magnetospirillum aberrantis SpK</name>
    <dbReference type="NCBI Taxonomy" id="908842"/>
    <lineage>
        <taxon>Bacteria</taxon>
        <taxon>Pseudomonadati</taxon>
        <taxon>Pseudomonadota</taxon>
        <taxon>Alphaproteobacteria</taxon>
        <taxon>Rhodospirillales</taxon>
        <taxon>Rhodospirillaceae</taxon>
        <taxon>Magnetospirillum</taxon>
    </lineage>
</organism>
<dbReference type="Gene3D" id="3.40.50.300">
    <property type="entry name" value="P-loop containing nucleotide triphosphate hydrolases"/>
    <property type="match status" value="1"/>
</dbReference>
<dbReference type="PANTHER" id="PTHR42781">
    <property type="entry name" value="SPERMIDINE/PUTRESCINE IMPORT ATP-BINDING PROTEIN POTA"/>
    <property type="match status" value="1"/>
</dbReference>
<feature type="domain" description="ABC transporter" evidence="4">
    <location>
        <begin position="7"/>
        <end position="228"/>
    </location>
</feature>
<dbReference type="PROSITE" id="PS00211">
    <property type="entry name" value="ABC_TRANSPORTER_1"/>
    <property type="match status" value="1"/>
</dbReference>
<evidence type="ECO:0000256" key="1">
    <source>
        <dbReference type="ARBA" id="ARBA00022448"/>
    </source>
</evidence>
<evidence type="ECO:0000256" key="3">
    <source>
        <dbReference type="ARBA" id="ARBA00022840"/>
    </source>
</evidence>
<dbReference type="CDD" id="cd03293">
    <property type="entry name" value="ABC_NrtD_SsuB_transporters"/>
    <property type="match status" value="1"/>
</dbReference>
<evidence type="ECO:0000256" key="2">
    <source>
        <dbReference type="ARBA" id="ARBA00022741"/>
    </source>
</evidence>
<gene>
    <name evidence="5" type="ORF">G4223_05720</name>
</gene>
<protein>
    <submittedName>
        <fullName evidence="5">ABC transporter ATP-binding protein</fullName>
    </submittedName>
</protein>
<sequence>MPPAPALSIQGLSHSFGPQGVLDDVTFSLPVGRVGCLIGPSGCGKSTLLSMIGGLSEPTHGTIAHAFRHPVFVFQDPCLLPWRDARDNVAFGLKAQGVGRNERRCRAARLMEVVGLAPDDVGKYPHELSGGMRQRVALARALAIEPDLLLLDEPFSALDLGLRRQMQALVRRLIDQRNLTAVLVTHDLAEAVRLADCVFVLSGKPARLTARHDIARPFAERDDGFVHSEVNRLLSDPATARALAVEDMGHGGGQ</sequence>
<keyword evidence="3 5" id="KW-0067">ATP-binding</keyword>
<accession>A0A7C9QSL9</accession>
<dbReference type="EMBL" id="JAAIYP010000032">
    <property type="protein sequence ID" value="NFV79603.1"/>
    <property type="molecule type" value="Genomic_DNA"/>
</dbReference>
<proteinExistence type="predicted"/>
<dbReference type="InterPro" id="IPR003593">
    <property type="entry name" value="AAA+_ATPase"/>
</dbReference>
<keyword evidence="2" id="KW-0547">Nucleotide-binding</keyword>
<dbReference type="SUPFAM" id="SSF52540">
    <property type="entry name" value="P-loop containing nucleoside triphosphate hydrolases"/>
    <property type="match status" value="1"/>
</dbReference>
<dbReference type="PROSITE" id="PS50893">
    <property type="entry name" value="ABC_TRANSPORTER_2"/>
    <property type="match status" value="1"/>
</dbReference>
<evidence type="ECO:0000259" key="4">
    <source>
        <dbReference type="PROSITE" id="PS50893"/>
    </source>
</evidence>
<dbReference type="Proteomes" id="UP000480684">
    <property type="component" value="Unassembled WGS sequence"/>
</dbReference>
<dbReference type="GO" id="GO:0005524">
    <property type="term" value="F:ATP binding"/>
    <property type="evidence" value="ECO:0007669"/>
    <property type="project" value="UniProtKB-KW"/>
</dbReference>
<dbReference type="InterPro" id="IPR027417">
    <property type="entry name" value="P-loop_NTPase"/>
</dbReference>
<dbReference type="InterPro" id="IPR017871">
    <property type="entry name" value="ABC_transporter-like_CS"/>
</dbReference>
<comment type="caution">
    <text evidence="5">The sequence shown here is derived from an EMBL/GenBank/DDBJ whole genome shotgun (WGS) entry which is preliminary data.</text>
</comment>
<dbReference type="GO" id="GO:0016887">
    <property type="term" value="F:ATP hydrolysis activity"/>
    <property type="evidence" value="ECO:0007669"/>
    <property type="project" value="InterPro"/>
</dbReference>
<keyword evidence="1" id="KW-0813">Transport</keyword>
<dbReference type="InterPro" id="IPR003439">
    <property type="entry name" value="ABC_transporter-like_ATP-bd"/>
</dbReference>
<dbReference type="InterPro" id="IPR050093">
    <property type="entry name" value="ABC_SmlMolc_Importer"/>
</dbReference>
<name>A0A7C9QSL9_9PROT</name>
<dbReference type="PANTHER" id="PTHR42781:SF8">
    <property type="entry name" value="BICARBONATE TRANSPORT ATP-BINDING PROTEIN CMPC"/>
    <property type="match status" value="1"/>
</dbReference>